<organism evidence="1 2">
    <name type="scientific">Cercospora beticola</name>
    <name type="common">Sugarbeet leaf spot fungus</name>
    <dbReference type="NCBI Taxonomy" id="122368"/>
    <lineage>
        <taxon>Eukaryota</taxon>
        <taxon>Fungi</taxon>
        <taxon>Dikarya</taxon>
        <taxon>Ascomycota</taxon>
        <taxon>Pezizomycotina</taxon>
        <taxon>Dothideomycetes</taxon>
        <taxon>Dothideomycetidae</taxon>
        <taxon>Mycosphaerellales</taxon>
        <taxon>Mycosphaerellaceae</taxon>
        <taxon>Cercospora</taxon>
    </lineage>
</organism>
<dbReference type="Proteomes" id="UP000230605">
    <property type="component" value="Chromosome 4"/>
</dbReference>
<protein>
    <submittedName>
        <fullName evidence="1">Uncharacterized protein</fullName>
    </submittedName>
</protein>
<accession>A0A2G5HMT4</accession>
<dbReference type="OrthoDB" id="509124at2759"/>
<proteinExistence type="predicted"/>
<evidence type="ECO:0000313" key="2">
    <source>
        <dbReference type="Proteomes" id="UP000230605"/>
    </source>
</evidence>
<gene>
    <name evidence="1" type="ORF">CB0940_05059</name>
</gene>
<comment type="caution">
    <text evidence="1">The sequence shown here is derived from an EMBL/GenBank/DDBJ whole genome shotgun (WGS) entry which is preliminary data.</text>
</comment>
<dbReference type="AlphaFoldDB" id="A0A2G5HMT4"/>
<reference evidence="1 2" key="1">
    <citation type="submission" date="2015-10" db="EMBL/GenBank/DDBJ databases">
        <title>The cercosporin biosynthetic gene cluster was horizontally transferred to several fungal lineages and shown to be expanded in Cercospora beticola based on microsynteny with recipient genomes.</title>
        <authorList>
            <person name="De Jonge R."/>
            <person name="Ebert M.K."/>
            <person name="Suttle J.C."/>
            <person name="Jurick Ii W.M."/>
            <person name="Secor G.A."/>
            <person name="Thomma B.P."/>
            <person name="Van De Peer Y."/>
            <person name="Bolton M.D."/>
        </authorList>
    </citation>
    <scope>NUCLEOTIDE SEQUENCE [LARGE SCALE GENOMIC DNA]</scope>
    <source>
        <strain evidence="1 2">09-40</strain>
    </source>
</reference>
<dbReference type="InterPro" id="IPR023393">
    <property type="entry name" value="START-like_dom_sf"/>
</dbReference>
<evidence type="ECO:0000313" key="1">
    <source>
        <dbReference type="EMBL" id="PIA93857.1"/>
    </source>
</evidence>
<dbReference type="SUPFAM" id="SSF55961">
    <property type="entry name" value="Bet v1-like"/>
    <property type="match status" value="1"/>
</dbReference>
<sequence>MQSLTPQDPSKSPLDLVPGDRLDYVFSNGKVVCTVRENSPRRIAWTASLGYINGEHYWTFEPDSSSPGNTILHHGEEFGGPLAFLMGDNFIARMSGAKSWVEKSNNDFNKDFRKWIEEGEEGVRKAATTSL</sequence>
<dbReference type="EMBL" id="LKMD01000105">
    <property type="protein sequence ID" value="PIA93857.1"/>
    <property type="molecule type" value="Genomic_DNA"/>
</dbReference>
<dbReference type="Gene3D" id="3.30.530.20">
    <property type="match status" value="1"/>
</dbReference>
<name>A0A2G5HMT4_CERBT</name>